<name>A0A2K2U887_9ACTN</name>
<evidence type="ECO:0000313" key="2">
    <source>
        <dbReference type="EMBL" id="PNV66537.1"/>
    </source>
</evidence>
<evidence type="ECO:0000256" key="1">
    <source>
        <dbReference type="SAM" id="MobiDB-lite"/>
    </source>
</evidence>
<protein>
    <submittedName>
        <fullName evidence="2">Uncharacterized protein</fullName>
    </submittedName>
</protein>
<feature type="compositionally biased region" description="Basic residues" evidence="1">
    <location>
        <begin position="20"/>
        <end position="34"/>
    </location>
</feature>
<accession>A0A2K2U887</accession>
<dbReference type="AlphaFoldDB" id="A0A2K2U887"/>
<evidence type="ECO:0000313" key="3">
    <source>
        <dbReference type="Proteomes" id="UP000236488"/>
    </source>
</evidence>
<feature type="compositionally biased region" description="Basic and acidic residues" evidence="1">
    <location>
        <begin position="35"/>
        <end position="44"/>
    </location>
</feature>
<gene>
    <name evidence="2" type="ORF">C2L80_01185</name>
</gene>
<sequence length="74" mass="8210">MLNTFDFLSVMAAAKARPVPNRKRRRQARLRSRSRKGESAEAPREGGLSPQAPPGALATDRRRGAIHMNVKKDT</sequence>
<organism evidence="2 3">
    <name type="scientific">Rubneribacter badeniensis</name>
    <dbReference type="NCBI Taxonomy" id="2070688"/>
    <lineage>
        <taxon>Bacteria</taxon>
        <taxon>Bacillati</taxon>
        <taxon>Actinomycetota</taxon>
        <taxon>Coriobacteriia</taxon>
        <taxon>Eggerthellales</taxon>
        <taxon>Eggerthellaceae</taxon>
        <taxon>Rubneribacter</taxon>
    </lineage>
</organism>
<feature type="region of interest" description="Disordered" evidence="1">
    <location>
        <begin position="16"/>
        <end position="74"/>
    </location>
</feature>
<dbReference type="EMBL" id="PPEL01000002">
    <property type="protein sequence ID" value="PNV66537.1"/>
    <property type="molecule type" value="Genomic_DNA"/>
</dbReference>
<proteinExistence type="predicted"/>
<reference evidence="2 3" key="1">
    <citation type="journal article" date="2018" name="Int. J. Syst. Evol. Microbiol.">
        <title>Rubneribacter badeniensis gen. nov., sp. nov. and Enteroscipio rubneri gen. nov., sp. nov., new members of the Eggerthellaceae isolated from human faeces.</title>
        <authorList>
            <person name="Danylec N."/>
            <person name="Gobl A."/>
            <person name="Stoll D.A."/>
            <person name="Hetzer B."/>
            <person name="Kulling S.E."/>
            <person name="Huch M."/>
        </authorList>
    </citation>
    <scope>NUCLEOTIDE SEQUENCE [LARGE SCALE GENOMIC DNA]</scope>
    <source>
        <strain evidence="2 3">ResAG-85</strain>
    </source>
</reference>
<dbReference type="Proteomes" id="UP000236488">
    <property type="component" value="Unassembled WGS sequence"/>
</dbReference>
<keyword evidence="3" id="KW-1185">Reference proteome</keyword>
<comment type="caution">
    <text evidence="2">The sequence shown here is derived from an EMBL/GenBank/DDBJ whole genome shotgun (WGS) entry which is preliminary data.</text>
</comment>